<feature type="region of interest" description="Disordered" evidence="1">
    <location>
        <begin position="43"/>
        <end position="86"/>
    </location>
</feature>
<accession>A0A0B7BLH4</accession>
<dbReference type="AlphaFoldDB" id="A0A0B7BLH4"/>
<dbReference type="EMBL" id="HACG01046065">
    <property type="protein sequence ID" value="CEK92930.1"/>
    <property type="molecule type" value="Transcribed_RNA"/>
</dbReference>
<evidence type="ECO:0000256" key="1">
    <source>
        <dbReference type="SAM" id="MobiDB-lite"/>
    </source>
</evidence>
<feature type="compositionally biased region" description="Basic and acidic residues" evidence="1">
    <location>
        <begin position="43"/>
        <end position="79"/>
    </location>
</feature>
<gene>
    <name evidence="2" type="primary">ORF191006</name>
</gene>
<protein>
    <submittedName>
        <fullName evidence="2">Uncharacterized protein</fullName>
    </submittedName>
</protein>
<feature type="non-terminal residue" evidence="2">
    <location>
        <position position="1"/>
    </location>
</feature>
<proteinExistence type="predicted"/>
<feature type="non-terminal residue" evidence="2">
    <location>
        <position position="86"/>
    </location>
</feature>
<name>A0A0B7BLH4_9EUPU</name>
<evidence type="ECO:0000313" key="2">
    <source>
        <dbReference type="EMBL" id="CEK92930.1"/>
    </source>
</evidence>
<organism evidence="2">
    <name type="scientific">Arion vulgaris</name>
    <dbReference type="NCBI Taxonomy" id="1028688"/>
    <lineage>
        <taxon>Eukaryota</taxon>
        <taxon>Metazoa</taxon>
        <taxon>Spiralia</taxon>
        <taxon>Lophotrochozoa</taxon>
        <taxon>Mollusca</taxon>
        <taxon>Gastropoda</taxon>
        <taxon>Heterobranchia</taxon>
        <taxon>Euthyneura</taxon>
        <taxon>Panpulmonata</taxon>
        <taxon>Eupulmonata</taxon>
        <taxon>Stylommatophora</taxon>
        <taxon>Helicina</taxon>
        <taxon>Arionoidea</taxon>
        <taxon>Arionidae</taxon>
        <taxon>Arion</taxon>
    </lineage>
</organism>
<reference evidence="2" key="1">
    <citation type="submission" date="2014-12" db="EMBL/GenBank/DDBJ databases">
        <title>Insight into the proteome of Arion vulgaris.</title>
        <authorList>
            <person name="Aradska J."/>
            <person name="Bulat T."/>
            <person name="Smidak R."/>
            <person name="Sarate P."/>
            <person name="Gangsoo J."/>
            <person name="Sialana F."/>
            <person name="Bilban M."/>
            <person name="Lubec G."/>
        </authorList>
    </citation>
    <scope>NUCLEOTIDE SEQUENCE</scope>
    <source>
        <tissue evidence="2">Skin</tissue>
    </source>
</reference>
<sequence length="86" mass="9890">LYGQLATSTRQHGRPLLRFIDTCKRDLTSCCIDKEHWELLAKDRQASRAAGKSDSKRKERKPSHMEAKENTEGREERQKVSSLTCS</sequence>